<sequence>MGSSYHQFCPVAKAMELLDERWTLLLVRELLMGSDRFNQLRRGLPRMSPTLLSRRLHELERAGVLTREVDGTEVRYVLTPAGAELRPVVEALGVWGVRWVPEIGDADLDPKLLLWDMHRHVDPDAVPAGRTVMQFRFPDAARGARDWWLVITAAETDVCDVDPGFDVTVRVTASLRRLVDVWRGEVPWSDALRSGGLEVDGPEALRRAVPRWFTLSPFAGVPRPERLSGEGTLAGAPGDAPEGVSPSAPASATPAAR</sequence>
<dbReference type="InterPro" id="IPR002577">
    <property type="entry name" value="HTH_HxlR"/>
</dbReference>
<keyword evidence="1" id="KW-0805">Transcription regulation</keyword>
<keyword evidence="7" id="KW-1185">Reference proteome</keyword>
<dbReference type="PANTHER" id="PTHR33204">
    <property type="entry name" value="TRANSCRIPTIONAL REGULATOR, MARR FAMILY"/>
    <property type="match status" value="1"/>
</dbReference>
<evidence type="ECO:0000259" key="5">
    <source>
        <dbReference type="PROSITE" id="PS51118"/>
    </source>
</evidence>
<evidence type="ECO:0000313" key="7">
    <source>
        <dbReference type="Proteomes" id="UP000319514"/>
    </source>
</evidence>
<protein>
    <submittedName>
        <fullName evidence="6">HxlR family transcriptional regulator</fullName>
    </submittedName>
</protein>
<dbReference type="InterPro" id="IPR001845">
    <property type="entry name" value="HTH_ArsR_DNA-bd_dom"/>
</dbReference>
<evidence type="ECO:0000313" key="6">
    <source>
        <dbReference type="EMBL" id="TQL59530.1"/>
    </source>
</evidence>
<gene>
    <name evidence="6" type="ORF">FB474_0885</name>
</gene>
<evidence type="ECO:0000256" key="3">
    <source>
        <dbReference type="ARBA" id="ARBA00023163"/>
    </source>
</evidence>
<dbReference type="OrthoDB" id="9792527at2"/>
<feature type="domain" description="HTH hxlR-type" evidence="5">
    <location>
        <begin position="9"/>
        <end position="104"/>
    </location>
</feature>
<dbReference type="Proteomes" id="UP000319514">
    <property type="component" value="Unassembled WGS sequence"/>
</dbReference>
<evidence type="ECO:0000256" key="4">
    <source>
        <dbReference type="SAM" id="MobiDB-lite"/>
    </source>
</evidence>
<reference evidence="6 7" key="1">
    <citation type="submission" date="2019-06" db="EMBL/GenBank/DDBJ databases">
        <title>Sequencing the genomes of 1000 actinobacteria strains.</title>
        <authorList>
            <person name="Klenk H.-P."/>
        </authorList>
    </citation>
    <scope>NUCLEOTIDE SEQUENCE [LARGE SCALE GENOMIC DNA]</scope>
    <source>
        <strain evidence="6 7">DSM 18082</strain>
    </source>
</reference>
<dbReference type="PANTHER" id="PTHR33204:SF18">
    <property type="entry name" value="TRANSCRIPTIONAL REGULATORY PROTEIN"/>
    <property type="match status" value="1"/>
</dbReference>
<comment type="caution">
    <text evidence="6">The sequence shown here is derived from an EMBL/GenBank/DDBJ whole genome shotgun (WGS) entry which is preliminary data.</text>
</comment>
<dbReference type="InterPro" id="IPR036527">
    <property type="entry name" value="SCP2_sterol-bd_dom_sf"/>
</dbReference>
<dbReference type="AlphaFoldDB" id="A0A542ZH84"/>
<dbReference type="PROSITE" id="PS51118">
    <property type="entry name" value="HTH_HXLR"/>
    <property type="match status" value="1"/>
</dbReference>
<proteinExistence type="predicted"/>
<feature type="compositionally biased region" description="Low complexity" evidence="4">
    <location>
        <begin position="245"/>
        <end position="257"/>
    </location>
</feature>
<dbReference type="InterPro" id="IPR036390">
    <property type="entry name" value="WH_DNA-bd_sf"/>
</dbReference>
<dbReference type="EMBL" id="VFOQ01000001">
    <property type="protein sequence ID" value="TQL59530.1"/>
    <property type="molecule type" value="Genomic_DNA"/>
</dbReference>
<keyword evidence="2" id="KW-0238">DNA-binding</keyword>
<name>A0A542ZH84_9MICO</name>
<accession>A0A542ZH84</accession>
<dbReference type="InterPro" id="IPR011991">
    <property type="entry name" value="ArsR-like_HTH"/>
</dbReference>
<organism evidence="6 7">
    <name type="scientific">Oryzihumus leptocrescens</name>
    <dbReference type="NCBI Taxonomy" id="297536"/>
    <lineage>
        <taxon>Bacteria</taxon>
        <taxon>Bacillati</taxon>
        <taxon>Actinomycetota</taxon>
        <taxon>Actinomycetes</taxon>
        <taxon>Micrococcales</taxon>
        <taxon>Intrasporangiaceae</taxon>
        <taxon>Oryzihumus</taxon>
    </lineage>
</organism>
<dbReference type="SMART" id="SM00418">
    <property type="entry name" value="HTH_ARSR"/>
    <property type="match status" value="1"/>
</dbReference>
<dbReference type="GO" id="GO:0003677">
    <property type="term" value="F:DNA binding"/>
    <property type="evidence" value="ECO:0007669"/>
    <property type="project" value="UniProtKB-KW"/>
</dbReference>
<feature type="region of interest" description="Disordered" evidence="4">
    <location>
        <begin position="221"/>
        <end position="257"/>
    </location>
</feature>
<dbReference type="CDD" id="cd00090">
    <property type="entry name" value="HTH_ARSR"/>
    <property type="match status" value="1"/>
</dbReference>
<dbReference type="SUPFAM" id="SSF46785">
    <property type="entry name" value="Winged helix' DNA-binding domain"/>
    <property type="match status" value="1"/>
</dbReference>
<keyword evidence="3" id="KW-0804">Transcription</keyword>
<dbReference type="InterPro" id="IPR036388">
    <property type="entry name" value="WH-like_DNA-bd_sf"/>
</dbReference>
<evidence type="ECO:0000256" key="2">
    <source>
        <dbReference type="ARBA" id="ARBA00023125"/>
    </source>
</evidence>
<dbReference type="GO" id="GO:0003700">
    <property type="term" value="F:DNA-binding transcription factor activity"/>
    <property type="evidence" value="ECO:0007669"/>
    <property type="project" value="InterPro"/>
</dbReference>
<dbReference type="Gene3D" id="1.10.10.10">
    <property type="entry name" value="Winged helix-like DNA-binding domain superfamily/Winged helix DNA-binding domain"/>
    <property type="match status" value="1"/>
</dbReference>
<dbReference type="Pfam" id="PF01638">
    <property type="entry name" value="HxlR"/>
    <property type="match status" value="1"/>
</dbReference>
<dbReference type="RefSeq" id="WP_141787542.1">
    <property type="nucleotide sequence ID" value="NZ_BAAAKX010000013.1"/>
</dbReference>
<dbReference type="SUPFAM" id="SSF55718">
    <property type="entry name" value="SCP-like"/>
    <property type="match status" value="1"/>
</dbReference>
<evidence type="ECO:0000256" key="1">
    <source>
        <dbReference type="ARBA" id="ARBA00023015"/>
    </source>
</evidence>